<evidence type="ECO:0000313" key="3">
    <source>
        <dbReference type="Proteomes" id="UP000237438"/>
    </source>
</evidence>
<evidence type="ECO:0000256" key="1">
    <source>
        <dbReference type="SAM" id="MobiDB-lite"/>
    </source>
</evidence>
<sequence length="169" mass="18792">MASLPPKPNIPSPGQNSQHRRADNRIFVRFPEAHLGCKHHIHTVIAALLNKLGTERGAWFIYVTDHAPTKLDSLDGQEIKITEESAREEAKAEAEAFTGLVPTRFSRSKKTLANPGPTGTLVASFTKYTHLLKLISTSSSARQITKLPKPKQCPYFEAFITQDIIKYVV</sequence>
<gene>
    <name evidence="2" type="ORF">EPUL_004960</name>
</gene>
<dbReference type="Proteomes" id="UP000237438">
    <property type="component" value="Unassembled WGS sequence"/>
</dbReference>
<feature type="region of interest" description="Disordered" evidence="1">
    <location>
        <begin position="1"/>
        <end position="21"/>
    </location>
</feature>
<dbReference type="EMBL" id="PEDP01001323">
    <property type="protein sequence ID" value="POS83833.1"/>
    <property type="molecule type" value="Genomic_DNA"/>
</dbReference>
<reference evidence="2 3" key="1">
    <citation type="submission" date="2017-10" db="EMBL/GenBank/DDBJ databases">
        <title>Development of genomic resources for the powdery mildew, Erysiphe pulchra.</title>
        <authorList>
            <person name="Wadl P.A."/>
            <person name="Mack B.M."/>
            <person name="Moore G."/>
            <person name="Beltz S.B."/>
        </authorList>
    </citation>
    <scope>NUCLEOTIDE SEQUENCE [LARGE SCALE GENOMIC DNA]</scope>
    <source>
        <strain evidence="2">Cflorida</strain>
    </source>
</reference>
<feature type="compositionally biased region" description="Pro residues" evidence="1">
    <location>
        <begin position="1"/>
        <end position="11"/>
    </location>
</feature>
<keyword evidence="3" id="KW-1185">Reference proteome</keyword>
<proteinExistence type="predicted"/>
<dbReference type="AlphaFoldDB" id="A0A2S4PP69"/>
<protein>
    <submittedName>
        <fullName evidence="2">Uncharacterized protein</fullName>
    </submittedName>
</protein>
<organism evidence="2 3">
    <name type="scientific">Erysiphe pulchra</name>
    <dbReference type="NCBI Taxonomy" id="225359"/>
    <lineage>
        <taxon>Eukaryota</taxon>
        <taxon>Fungi</taxon>
        <taxon>Dikarya</taxon>
        <taxon>Ascomycota</taxon>
        <taxon>Pezizomycotina</taxon>
        <taxon>Leotiomycetes</taxon>
        <taxon>Erysiphales</taxon>
        <taxon>Erysiphaceae</taxon>
        <taxon>Erysiphe</taxon>
    </lineage>
</organism>
<dbReference type="STRING" id="225359.A0A2S4PP69"/>
<accession>A0A2S4PP69</accession>
<evidence type="ECO:0000313" key="2">
    <source>
        <dbReference type="EMBL" id="POS83833.1"/>
    </source>
</evidence>
<name>A0A2S4PP69_9PEZI</name>
<comment type="caution">
    <text evidence="2">The sequence shown here is derived from an EMBL/GenBank/DDBJ whole genome shotgun (WGS) entry which is preliminary data.</text>
</comment>